<reference evidence="4" key="1">
    <citation type="journal article" date="2013" name="Proc. Natl. Acad. Sci. U.S.A.">
        <title>Genome structure and metabolic features in the red seaweed Chondrus crispus shed light on evolution of the Archaeplastida.</title>
        <authorList>
            <person name="Collen J."/>
            <person name="Porcel B."/>
            <person name="Carre W."/>
            <person name="Ball S.G."/>
            <person name="Chaparro C."/>
            <person name="Tonon T."/>
            <person name="Barbeyron T."/>
            <person name="Michel G."/>
            <person name="Noel B."/>
            <person name="Valentin K."/>
            <person name="Elias M."/>
            <person name="Artiguenave F."/>
            <person name="Arun A."/>
            <person name="Aury J.M."/>
            <person name="Barbosa-Neto J.F."/>
            <person name="Bothwell J.H."/>
            <person name="Bouget F.Y."/>
            <person name="Brillet L."/>
            <person name="Cabello-Hurtado F."/>
            <person name="Capella-Gutierrez S."/>
            <person name="Charrier B."/>
            <person name="Cladiere L."/>
            <person name="Cock J.M."/>
            <person name="Coelho S.M."/>
            <person name="Colleoni C."/>
            <person name="Czjzek M."/>
            <person name="Da Silva C."/>
            <person name="Delage L."/>
            <person name="Denoeud F."/>
            <person name="Deschamps P."/>
            <person name="Dittami S.M."/>
            <person name="Gabaldon T."/>
            <person name="Gachon C.M."/>
            <person name="Groisillier A."/>
            <person name="Herve C."/>
            <person name="Jabbari K."/>
            <person name="Katinka M."/>
            <person name="Kloareg B."/>
            <person name="Kowalczyk N."/>
            <person name="Labadie K."/>
            <person name="Leblanc C."/>
            <person name="Lopez P.J."/>
            <person name="McLachlan D.H."/>
            <person name="Meslet-Cladiere L."/>
            <person name="Moustafa A."/>
            <person name="Nehr Z."/>
            <person name="Nyvall Collen P."/>
            <person name="Panaud O."/>
            <person name="Partensky F."/>
            <person name="Poulain J."/>
            <person name="Rensing S.A."/>
            <person name="Rousvoal S."/>
            <person name="Samson G."/>
            <person name="Symeonidi A."/>
            <person name="Weissenbach J."/>
            <person name="Zambounis A."/>
            <person name="Wincker P."/>
            <person name="Boyen C."/>
        </authorList>
    </citation>
    <scope>NUCLEOTIDE SEQUENCE [LARGE SCALE GENOMIC DNA]</scope>
    <source>
        <strain evidence="4">cv. Stackhouse</strain>
    </source>
</reference>
<gene>
    <name evidence="3" type="ORF">CHC_T00003829001</name>
</gene>
<dbReference type="SUPFAM" id="SSF53474">
    <property type="entry name" value="alpha/beta-Hydrolases"/>
    <property type="match status" value="1"/>
</dbReference>
<dbReference type="OrthoDB" id="7457040at2759"/>
<feature type="domain" description="AB hydrolase-1" evidence="2">
    <location>
        <begin position="6"/>
        <end position="226"/>
    </location>
</feature>
<dbReference type="AlphaFoldDB" id="R7QDI9"/>
<evidence type="ECO:0000259" key="2">
    <source>
        <dbReference type="Pfam" id="PF00561"/>
    </source>
</evidence>
<dbReference type="PANTHER" id="PTHR42886">
    <property type="entry name" value="RE40534P-RELATED"/>
    <property type="match status" value="1"/>
</dbReference>
<dbReference type="PhylomeDB" id="R7QDI9"/>
<accession>R7QDI9</accession>
<dbReference type="EMBL" id="HG001733">
    <property type="protein sequence ID" value="CDF35496.1"/>
    <property type="molecule type" value="Genomic_DNA"/>
</dbReference>
<dbReference type="PRINTS" id="PR00111">
    <property type="entry name" value="ABHYDROLASE"/>
</dbReference>
<dbReference type="InterPro" id="IPR029058">
    <property type="entry name" value="AB_hydrolase_fold"/>
</dbReference>
<evidence type="ECO:0000256" key="1">
    <source>
        <dbReference type="ARBA" id="ARBA00038097"/>
    </source>
</evidence>
<dbReference type="Pfam" id="PF00561">
    <property type="entry name" value="Abhydrolase_1"/>
    <property type="match status" value="1"/>
</dbReference>
<keyword evidence="4" id="KW-1185">Reference proteome</keyword>
<proteinExistence type="inferred from homology"/>
<comment type="similarity">
    <text evidence="1">Belongs to the peptidase S33 family. ABHD4/ABHD5 subfamily.</text>
</comment>
<dbReference type="GeneID" id="17323032"/>
<dbReference type="Proteomes" id="UP000012073">
    <property type="component" value="Unassembled WGS sequence"/>
</dbReference>
<dbReference type="InterPro" id="IPR000073">
    <property type="entry name" value="AB_hydrolase_1"/>
</dbReference>
<dbReference type="Gene3D" id="3.40.50.1820">
    <property type="entry name" value="alpha/beta hydrolase"/>
    <property type="match status" value="1"/>
</dbReference>
<organism evidence="3 4">
    <name type="scientific">Chondrus crispus</name>
    <name type="common">Carrageen Irish moss</name>
    <name type="synonym">Polymorpha crispa</name>
    <dbReference type="NCBI Taxonomy" id="2769"/>
    <lineage>
        <taxon>Eukaryota</taxon>
        <taxon>Rhodophyta</taxon>
        <taxon>Florideophyceae</taxon>
        <taxon>Rhodymeniophycidae</taxon>
        <taxon>Gigartinales</taxon>
        <taxon>Gigartinaceae</taxon>
        <taxon>Chondrus</taxon>
    </lineage>
</organism>
<evidence type="ECO:0000313" key="4">
    <source>
        <dbReference type="Proteomes" id="UP000012073"/>
    </source>
</evidence>
<name>R7QDI9_CHOCR</name>
<dbReference type="OMA" id="YLAHEYT"/>
<dbReference type="STRING" id="2769.R7QDI9"/>
<sequence length="259" mass="28307">MGYSSIFVPDLPGWGCSSRPTFRGQQVGHAVEFFLTPLVTWLDSLSLAQFTLCGHSLGAYLAHEYTSRHPARVRRLILASPAAITRHTPVSLAAWFSFTPQRFMTHGGLLAHIFFAMRYPTDPAYNVLGMRELTLFVNSVAHQSGDAAAAKMLRFCRVGPTRWQAECVRPLLERVARLECPVDLITGDNDALVHVEAVRTLHKALVAVGNEARLNVISGADHSPHICAPDRFAKAIMRGMEPAIAGAKAVASPSRLIKA</sequence>
<dbReference type="Gramene" id="CDF35496">
    <property type="protein sequence ID" value="CDF35496"/>
    <property type="gene ID" value="CHC_T00003829001"/>
</dbReference>
<evidence type="ECO:0000313" key="3">
    <source>
        <dbReference type="EMBL" id="CDF35496.1"/>
    </source>
</evidence>
<protein>
    <recommendedName>
        <fullName evidence="2">AB hydrolase-1 domain-containing protein</fullName>
    </recommendedName>
</protein>
<dbReference type="KEGG" id="ccp:CHC_T00003829001"/>
<dbReference type="RefSeq" id="XP_005715315.1">
    <property type="nucleotide sequence ID" value="XM_005715258.1"/>
</dbReference>
<dbReference type="PANTHER" id="PTHR42886:SF29">
    <property type="entry name" value="PUMMELIG, ISOFORM A"/>
    <property type="match status" value="1"/>
</dbReference>